<keyword evidence="4" id="KW-1185">Reference proteome</keyword>
<dbReference type="RefSeq" id="WP_327618484.1">
    <property type="nucleotide sequence ID" value="NZ_JAYWTM010000011.1"/>
</dbReference>
<feature type="domain" description="Lysozyme inhibitor LprI-like N-terminal" evidence="2">
    <location>
        <begin position="29"/>
        <end position="126"/>
    </location>
</feature>
<evidence type="ECO:0000313" key="3">
    <source>
        <dbReference type="EMBL" id="MEC5343534.1"/>
    </source>
</evidence>
<name>A0ABU6JTB6_9GAMM</name>
<dbReference type="EMBL" id="JAYWTM010000011">
    <property type="protein sequence ID" value="MEC5343534.1"/>
    <property type="molecule type" value="Genomic_DNA"/>
</dbReference>
<evidence type="ECO:0000256" key="1">
    <source>
        <dbReference type="SAM" id="SignalP"/>
    </source>
</evidence>
<feature type="signal peptide" evidence="1">
    <location>
        <begin position="1"/>
        <end position="20"/>
    </location>
</feature>
<dbReference type="Gene3D" id="1.20.1270.180">
    <property type="match status" value="1"/>
</dbReference>
<organism evidence="3 4">
    <name type="scientific">Brenneria populi</name>
    <dbReference type="NCBI Taxonomy" id="1505588"/>
    <lineage>
        <taxon>Bacteria</taxon>
        <taxon>Pseudomonadati</taxon>
        <taxon>Pseudomonadota</taxon>
        <taxon>Gammaproteobacteria</taxon>
        <taxon>Enterobacterales</taxon>
        <taxon>Pectobacteriaceae</taxon>
        <taxon>Brenneria</taxon>
    </lineage>
</organism>
<accession>A0ABU6JTB6</accession>
<keyword evidence="1" id="KW-0732">Signal</keyword>
<reference evidence="3 4" key="1">
    <citation type="journal article" date="2017" name="Int. J. Syst. Evol. Microbiol.">
        <title>Brenneria populi subsp. brevivirga subsp. nov. isolated from symptomatic bark of Populus x euramericana canker, and description of Brenneria populi subsp. populi subsp. nov.</title>
        <authorList>
            <person name="Zheng M.H."/>
            <person name="Piao C.G."/>
            <person name="Xue H."/>
            <person name="Guo M.W."/>
            <person name="Li Y."/>
        </authorList>
    </citation>
    <scope>NUCLEOTIDE SEQUENCE [LARGE SCALE GENOMIC DNA]</scope>
    <source>
        <strain evidence="3 4">D9-5</strain>
    </source>
</reference>
<feature type="chain" id="PRO_5046119348" evidence="1">
    <location>
        <begin position="21"/>
        <end position="132"/>
    </location>
</feature>
<dbReference type="Proteomes" id="UP001309705">
    <property type="component" value="Unassembled WGS sequence"/>
</dbReference>
<dbReference type="Pfam" id="PF07007">
    <property type="entry name" value="LprI"/>
    <property type="match status" value="1"/>
</dbReference>
<evidence type="ECO:0000313" key="4">
    <source>
        <dbReference type="Proteomes" id="UP001309705"/>
    </source>
</evidence>
<protein>
    <submittedName>
        <fullName evidence="3">Lysozyme inhibitor LprI family protein</fullName>
    </submittedName>
</protein>
<evidence type="ECO:0000259" key="2">
    <source>
        <dbReference type="Pfam" id="PF07007"/>
    </source>
</evidence>
<sequence>MKKLLLLLITITMQISAAAAAQHACSPIASDNETGNCSPLMKSSAESELNTAYRNAKKRIEAAYRADEGLGKHYLQTLLDSQRGWLKYRDGQCRLEAFIAEEGSAANAELTDGCVIRMDKERIAQLNAMPYQ</sequence>
<dbReference type="InterPro" id="IPR009739">
    <property type="entry name" value="LprI-like_N"/>
</dbReference>
<comment type="caution">
    <text evidence="3">The sequence shown here is derived from an EMBL/GenBank/DDBJ whole genome shotgun (WGS) entry which is preliminary data.</text>
</comment>
<gene>
    <name evidence="3" type="ORF">VSX58_13115</name>
</gene>
<proteinExistence type="predicted"/>